<dbReference type="InterPro" id="IPR011991">
    <property type="entry name" value="ArsR-like_HTH"/>
</dbReference>
<keyword evidence="2" id="KW-0238">DNA-binding</keyword>
<dbReference type="InterPro" id="IPR051081">
    <property type="entry name" value="HTH_MetalResp_TranReg"/>
</dbReference>
<organism evidence="5 6">
    <name type="scientific">Saccharibacter floricola DSM 15669</name>
    <dbReference type="NCBI Taxonomy" id="1123227"/>
    <lineage>
        <taxon>Bacteria</taxon>
        <taxon>Pseudomonadati</taxon>
        <taxon>Pseudomonadota</taxon>
        <taxon>Alphaproteobacteria</taxon>
        <taxon>Acetobacterales</taxon>
        <taxon>Acetobacteraceae</taxon>
        <taxon>Saccharibacter</taxon>
    </lineage>
</organism>
<dbReference type="Gene3D" id="1.10.10.10">
    <property type="entry name" value="Winged helix-like DNA-binding domain superfamily/Winged helix DNA-binding domain"/>
    <property type="match status" value="1"/>
</dbReference>
<dbReference type="Pfam" id="PF01022">
    <property type="entry name" value="HTH_5"/>
    <property type="match status" value="1"/>
</dbReference>
<gene>
    <name evidence="5" type="ORF">AA15669_1279</name>
</gene>
<dbReference type="InterPro" id="IPR001845">
    <property type="entry name" value="HTH_ArsR_DNA-bd_dom"/>
</dbReference>
<evidence type="ECO:0000313" key="5">
    <source>
        <dbReference type="EMBL" id="GBQ07208.1"/>
    </source>
</evidence>
<dbReference type="SMART" id="SM00418">
    <property type="entry name" value="HTH_ARSR"/>
    <property type="match status" value="1"/>
</dbReference>
<dbReference type="PANTHER" id="PTHR33154:SF33">
    <property type="entry name" value="TRANSCRIPTIONAL REPRESSOR SDPR"/>
    <property type="match status" value="1"/>
</dbReference>
<evidence type="ECO:0000259" key="4">
    <source>
        <dbReference type="PROSITE" id="PS50987"/>
    </source>
</evidence>
<evidence type="ECO:0000256" key="3">
    <source>
        <dbReference type="ARBA" id="ARBA00023163"/>
    </source>
</evidence>
<protein>
    <submittedName>
        <fullName evidence="5">ArsR family transcriptional regulator</fullName>
    </submittedName>
</protein>
<evidence type="ECO:0000313" key="6">
    <source>
        <dbReference type="Proteomes" id="UP001062901"/>
    </source>
</evidence>
<proteinExistence type="predicted"/>
<keyword evidence="6" id="KW-1185">Reference proteome</keyword>
<sequence length="140" mass="16005">MMAETNQELLRHRVPVTEEQCRSLAEEMRMLAQPQRLMILLLLRQQRCMVADIERLTGITQPMLSQYLGQLRRAELVVSERVGRKIFYRLAQTVTAQKAQDLLTILVPERSSDGAADEEKSVSSEEWPSHGHGAMFAQLL</sequence>
<comment type="caution">
    <text evidence="5">The sequence shown here is derived from an EMBL/GenBank/DDBJ whole genome shotgun (WGS) entry which is preliminary data.</text>
</comment>
<evidence type="ECO:0000256" key="1">
    <source>
        <dbReference type="ARBA" id="ARBA00023015"/>
    </source>
</evidence>
<evidence type="ECO:0000256" key="2">
    <source>
        <dbReference type="ARBA" id="ARBA00023125"/>
    </source>
</evidence>
<dbReference type="PRINTS" id="PR00778">
    <property type="entry name" value="HTHARSR"/>
</dbReference>
<dbReference type="NCBIfam" id="NF033788">
    <property type="entry name" value="HTH_metalloreg"/>
    <property type="match status" value="1"/>
</dbReference>
<dbReference type="InterPro" id="IPR036390">
    <property type="entry name" value="WH_DNA-bd_sf"/>
</dbReference>
<reference evidence="5" key="1">
    <citation type="submission" date="2013-04" db="EMBL/GenBank/DDBJ databases">
        <title>The genome sequencing project of 58 acetic acid bacteria.</title>
        <authorList>
            <person name="Okamoto-Kainuma A."/>
            <person name="Ishikawa M."/>
            <person name="Umino S."/>
            <person name="Koizumi Y."/>
            <person name="Shiwa Y."/>
            <person name="Yoshikawa H."/>
            <person name="Matsutani M."/>
            <person name="Matsushita K."/>
        </authorList>
    </citation>
    <scope>NUCLEOTIDE SEQUENCE</scope>
    <source>
        <strain evidence="5">DSM 15669</strain>
    </source>
</reference>
<name>A0ABQ0P045_9PROT</name>
<dbReference type="SUPFAM" id="SSF46785">
    <property type="entry name" value="Winged helix' DNA-binding domain"/>
    <property type="match status" value="1"/>
</dbReference>
<dbReference type="PANTHER" id="PTHR33154">
    <property type="entry name" value="TRANSCRIPTIONAL REGULATOR, ARSR FAMILY"/>
    <property type="match status" value="1"/>
</dbReference>
<dbReference type="CDD" id="cd00090">
    <property type="entry name" value="HTH_ARSR"/>
    <property type="match status" value="1"/>
</dbReference>
<feature type="domain" description="HTH arsR-type" evidence="4">
    <location>
        <begin position="16"/>
        <end position="110"/>
    </location>
</feature>
<keyword evidence="3" id="KW-0804">Transcription</keyword>
<accession>A0ABQ0P045</accession>
<dbReference type="InterPro" id="IPR036388">
    <property type="entry name" value="WH-like_DNA-bd_sf"/>
</dbReference>
<keyword evidence="1" id="KW-0805">Transcription regulation</keyword>
<dbReference type="Proteomes" id="UP001062901">
    <property type="component" value="Unassembled WGS sequence"/>
</dbReference>
<dbReference type="EMBL" id="BAQD01000021">
    <property type="protein sequence ID" value="GBQ07208.1"/>
    <property type="molecule type" value="Genomic_DNA"/>
</dbReference>
<dbReference type="PROSITE" id="PS50987">
    <property type="entry name" value="HTH_ARSR_2"/>
    <property type="match status" value="1"/>
</dbReference>